<feature type="domain" description="DUF11" evidence="1">
    <location>
        <begin position="4013"/>
        <end position="4131"/>
    </location>
</feature>
<dbReference type="InterPro" id="IPR001434">
    <property type="entry name" value="OmcB-like_DUF11"/>
</dbReference>
<feature type="domain" description="DUF11" evidence="1">
    <location>
        <begin position="1703"/>
        <end position="1821"/>
    </location>
</feature>
<dbReference type="PANTHER" id="PTHR34819:SF3">
    <property type="entry name" value="CELL SURFACE PROTEIN"/>
    <property type="match status" value="1"/>
</dbReference>
<dbReference type="EMBL" id="CP051204">
    <property type="protein sequence ID" value="QJB38673.1"/>
    <property type="molecule type" value="Genomic_DNA"/>
</dbReference>
<feature type="domain" description="DUF11" evidence="1">
    <location>
        <begin position="4145"/>
        <end position="4248"/>
    </location>
</feature>
<dbReference type="RefSeq" id="WP_168860784.1">
    <property type="nucleotide sequence ID" value="NZ_CP051204.2"/>
</dbReference>
<evidence type="ECO:0000313" key="3">
    <source>
        <dbReference type="EMBL" id="QJB38673.1"/>
    </source>
</evidence>
<dbReference type="InterPro" id="IPR011050">
    <property type="entry name" value="Pectin_lyase_fold/virulence"/>
</dbReference>
<feature type="domain" description="DUF11" evidence="1">
    <location>
        <begin position="3114"/>
        <end position="3237"/>
    </location>
</feature>
<dbReference type="SUPFAM" id="SSF63829">
    <property type="entry name" value="Calcium-dependent phosphotriesterase"/>
    <property type="match status" value="1"/>
</dbReference>
<reference evidence="3" key="1">
    <citation type="submission" date="2020-09" db="EMBL/GenBank/DDBJ databases">
        <authorList>
            <person name="Kittiwongwattana C."/>
        </authorList>
    </citation>
    <scope>NUCLEOTIDE SEQUENCE</scope>
    <source>
        <strain evidence="3">1303</strain>
    </source>
</reference>
<dbReference type="InterPro" id="IPR047589">
    <property type="entry name" value="DUF11_rpt"/>
</dbReference>
<feature type="domain" description="DUF11" evidence="1">
    <location>
        <begin position="2600"/>
        <end position="2701"/>
    </location>
</feature>
<dbReference type="NCBIfam" id="TIGR04131">
    <property type="entry name" value="Bac_Flav_CTERM"/>
    <property type="match status" value="1"/>
</dbReference>
<feature type="domain" description="DUF11" evidence="1">
    <location>
        <begin position="3628"/>
        <end position="3747"/>
    </location>
</feature>
<feature type="domain" description="DUF11" evidence="1">
    <location>
        <begin position="1831"/>
        <end position="1940"/>
    </location>
</feature>
<dbReference type="InterPro" id="IPR013783">
    <property type="entry name" value="Ig-like_fold"/>
</dbReference>
<name>A0ABX6LFV4_9BACT</name>
<feature type="domain" description="DUF11" evidence="1">
    <location>
        <begin position="2853"/>
        <end position="2977"/>
    </location>
</feature>
<feature type="domain" description="DUF11" evidence="1">
    <location>
        <begin position="2092"/>
        <end position="2195"/>
    </location>
</feature>
<feature type="domain" description="DUF11" evidence="1">
    <location>
        <begin position="3763"/>
        <end position="3862"/>
    </location>
</feature>
<feature type="domain" description="GEVED" evidence="2">
    <location>
        <begin position="1105"/>
        <end position="1185"/>
    </location>
</feature>
<dbReference type="NCBIfam" id="TIGR01451">
    <property type="entry name" value="B_ant_repeat"/>
    <property type="match status" value="25"/>
</dbReference>
<feature type="domain" description="DUF11" evidence="1">
    <location>
        <begin position="2722"/>
        <end position="2839"/>
    </location>
</feature>
<dbReference type="InterPro" id="IPR051172">
    <property type="entry name" value="Chlamydia_OmcB"/>
</dbReference>
<feature type="domain" description="DUF11" evidence="1">
    <location>
        <begin position="2987"/>
        <end position="3097"/>
    </location>
</feature>
<feature type="domain" description="DUF11" evidence="1">
    <location>
        <begin position="4268"/>
        <end position="4387"/>
    </location>
</feature>
<feature type="domain" description="DUF11" evidence="1">
    <location>
        <begin position="3244"/>
        <end position="3350"/>
    </location>
</feature>
<gene>
    <name evidence="3" type="ORF">HF324_12675</name>
</gene>
<feature type="domain" description="DUF11" evidence="1">
    <location>
        <begin position="1321"/>
        <end position="1430"/>
    </location>
</feature>
<keyword evidence="4" id="KW-1185">Reference proteome</keyword>
<evidence type="ECO:0000259" key="2">
    <source>
        <dbReference type="Pfam" id="PF20009"/>
    </source>
</evidence>
<dbReference type="Gene3D" id="2.60.40.1170">
    <property type="entry name" value="Mu homology domain, subdomain B"/>
    <property type="match status" value="2"/>
</dbReference>
<accession>A0ABX6LFV4</accession>
<protein>
    <submittedName>
        <fullName evidence="3">DUF11 domain-containing protein</fullName>
    </submittedName>
</protein>
<dbReference type="Gene3D" id="2.60.40.740">
    <property type="match status" value="1"/>
</dbReference>
<organism evidence="3 4">
    <name type="scientific">Chitinophaga oryzae</name>
    <dbReference type="NCBI Taxonomy" id="2725414"/>
    <lineage>
        <taxon>Bacteria</taxon>
        <taxon>Pseudomonadati</taxon>
        <taxon>Bacteroidota</taxon>
        <taxon>Chitinophagia</taxon>
        <taxon>Chitinophagales</taxon>
        <taxon>Chitinophagaceae</taxon>
        <taxon>Chitinophaga</taxon>
    </lineage>
</organism>
<dbReference type="SUPFAM" id="SSF51126">
    <property type="entry name" value="Pectin lyase-like"/>
    <property type="match status" value="1"/>
</dbReference>
<feature type="domain" description="DUF11" evidence="1">
    <location>
        <begin position="1960"/>
        <end position="2078"/>
    </location>
</feature>
<dbReference type="PANTHER" id="PTHR34819">
    <property type="entry name" value="LARGE CYSTEINE-RICH PERIPLASMIC PROTEIN OMCB"/>
    <property type="match status" value="1"/>
</dbReference>
<feature type="domain" description="DUF11" evidence="1">
    <location>
        <begin position="2215"/>
        <end position="2321"/>
    </location>
</feature>
<feature type="domain" description="DUF11" evidence="1">
    <location>
        <begin position="3372"/>
        <end position="3478"/>
    </location>
</feature>
<evidence type="ECO:0000259" key="1">
    <source>
        <dbReference type="Pfam" id="PF01345"/>
    </source>
</evidence>
<feature type="domain" description="DUF11" evidence="1">
    <location>
        <begin position="3893"/>
        <end position="3991"/>
    </location>
</feature>
<feature type="domain" description="DUF11" evidence="1">
    <location>
        <begin position="2470"/>
        <end position="2587"/>
    </location>
</feature>
<feature type="domain" description="DUF11" evidence="1">
    <location>
        <begin position="3507"/>
        <end position="3605"/>
    </location>
</feature>
<proteinExistence type="predicted"/>
<evidence type="ECO:0000313" key="4">
    <source>
        <dbReference type="Proteomes" id="UP000503144"/>
    </source>
</evidence>
<feature type="domain" description="DUF11" evidence="1">
    <location>
        <begin position="1445"/>
        <end position="1556"/>
    </location>
</feature>
<dbReference type="InterPro" id="IPR006626">
    <property type="entry name" value="PbH1"/>
</dbReference>
<dbReference type="Pfam" id="PF01345">
    <property type="entry name" value="DUF11"/>
    <property type="match status" value="25"/>
</dbReference>
<dbReference type="Pfam" id="PF13585">
    <property type="entry name" value="CHU_C"/>
    <property type="match status" value="1"/>
</dbReference>
<feature type="domain" description="DUF11" evidence="1">
    <location>
        <begin position="2341"/>
        <end position="2435"/>
    </location>
</feature>
<dbReference type="SMART" id="SM00710">
    <property type="entry name" value="PbH1"/>
    <property type="match status" value="7"/>
</dbReference>
<feature type="domain" description="DUF11" evidence="1">
    <location>
        <begin position="1192"/>
        <end position="1311"/>
    </location>
</feature>
<dbReference type="Pfam" id="PF20009">
    <property type="entry name" value="GEVED"/>
    <property type="match status" value="1"/>
</dbReference>
<feature type="domain" description="DUF11" evidence="1">
    <location>
        <begin position="1571"/>
        <end position="1691"/>
    </location>
</feature>
<dbReference type="Proteomes" id="UP000503144">
    <property type="component" value="Chromosome"/>
</dbReference>
<dbReference type="InterPro" id="IPR026341">
    <property type="entry name" value="T9SS_type_B"/>
</dbReference>
<dbReference type="InterPro" id="IPR045474">
    <property type="entry name" value="GEVED"/>
</dbReference>
<dbReference type="Gene3D" id="2.60.40.10">
    <property type="entry name" value="Immunoglobulins"/>
    <property type="match status" value="2"/>
</dbReference>
<sequence length="4476" mass="443820">MWQDCKKKISGYLVILSGIILFCISSAQSVYAQGYGVSYSYSTTNIVRIDNATGALTFIYTFAPGTITSATALAVDLNGDIYFTDSQVAGARLLKFVPNPPPATGGTLSTVGTLNATFIDANNAARNLVFGKLAFTTSGSLFTIANYSPANANNLPGRPYMVNLDKATAAVVSTSIIPAPSSVTDLPVGGGDIDFSPAGRLFVSGTTTSNIPSIWEISPANGSILGYKSVPVIAPATYYNLAGIGFDLQGNVITSSPISGSTATYIVRINASEFSGTNAWSGNSSIPASSVTVLSGPIPLQYGDLGSNSFKISGRVFEDVNYGGGAGRTFGTGGTAGIPNARVEVYNAAGNLENFTNTQADGTYAIGVSGNGVFYIRVVNSTVKSTRPGSNGTELGVQTFRAERVVASTLNNVVDEVGGRSPATADPGTGTIGTTALNTSTFVLSGSVSGAAQSVSQAAIETASITGIDFGFNFSTIVNTNNTGQGSLQQFISNSNILTNTGLSQAANSIFAPAPGVETSIFMIPDGNAHPGINKPDQLTAAGGGATAIINLTTLLPAVTDANTSIDGRTQTANIGNTQSGVAGNPGTKVGVDQLSLPGVQRPEVEIRWNGAAGTAASGLNLSGNNEIVRNIAISRFGNNTSAGANILSTGNNNLITENIIGGAAVSTNTEAAGSNPGSNISISGNAGVTNNYIIRADFAGVRQSAAINGLTISGNEILNNGNGAPTSVQPSGIGIEMTSGTVSTDLQGLGITGNSVQNNLNEGLKVAIGSGTTVTNNTFSGNGAAGTIAAERDNIQFNNTTNSVITRNIVTAAGASGIAIGGSAAALGNKITENSTYANEGLGIDLRPAGSAPDIVTPNGSSTSGPNALLNFPVVTGAAIIGNNLVIKGYSVPGATIELFLADRDASFAPVPSLSPNPLPAAFTNLLGFGEGRRYLATFKEGGTVAGITDQDAATGTYMDDGTGITGTHTANRFQFTIPLPALSGVAQGSLLTATATDAGNNTSEFNGVVAVANADLGDAPDSYGTLSASDGPVHLVNPGLKIGATLAGKPEALAVAAGADANVPNGDPNDDGLTAPLPVLTAATTTYTLTLPVTNTTGTDANLEGWIDFNRNGTFDPEEATGATVANNGTTATLTWTNVNTLITGAGISGGITYARFRLTTDPLTATSTFGAAMDGEVEDYSLIIQSAYDLSITKTANPNPVVAGQSLTYTLTVTNNGPSAINASDSITVTDNLPAGYTANGYTASAGTYTSGNGIWTGLTLTPGQNATITIAGTVAANAADSLNNTAIVTNPPTIPDPNLLNDTARQTTTINRVMDYGLTKTASPKPAVAGQALTYTITLTNNGPSSMLPGDTLTLTDNLPSGFTANNYAPSAGTYNSATGAWTGLSLTVGGAATLTITGTVSNSYTGTSLINSVTLVPPTGTTDPTPPTAKDTTLVSRIMDLDLAKTATPKPAVAGQALTYTITLTNNGPATLLPADVVTVTDNLPSGFTATGYTPSAGSYTSGTGAWTGLTLATGQSATLTIAGTVGAGVSGTALINTVTATPPPGATDPTPPTAKDTTLISRVADLVISKTDGSATYTPGTNAVYTIVVSNNGSSDVTGATVSDALPAGITTATWSASTLNGATVPAPNGTGAINQLVNIPAGGSITYMLTLPVPAGFTGNLSNTATVTPPAGYTDNNTANNTVTDTDTYSPQFNLKATKTGTPDAPAGTAISYTITYVNNGPSDAIGAILRDTISAQITGVTWSASVQGTATVSAASGSGDINLTGNLPAGSGNTITITVNGTIKSSATGTILNTASVTPPGSTTPIPSNTVSTTVTNQTGVNIVKTGPPSGTVSAGDTIVYTIQVTNAGPSDAPNTNIQDNIPATLTGVSWTATATGSASITGGSPLNGTGNINITTSLPAGSGNGVTIVIRGRIPAATPAGTITNTASATPAGGTPVTSQVTTSITNDPALVITKNGPATLDAGDSITYTVEVINNGASDAVGAVITDNIPAQIQGARWTATATGAAAVTAGSAGTSGNVSVTANIPAGAGNKITIVVRGKVDPAITGTLTNTATVTPAGKPSQPSNTVTTVVGRKTSLQLAKSGPATLSAGQNITYTLELTNAGPSDATGVQITDVLDSHILNPVVSASSASGNASIASATITNGTLSVTGNVAGGAGNSITITVSGKIDPAFAGSITNTATAEQPGGPAVPSQPVTTVVTNTPDVTISKSGPLSVSGGNNITYTIVVGNNGPSDALGVVITDSIPSGISGAVWTVATSGNGTTSSAQSGSGHVNITGNIPAGAANKITITVTGVVDPAFSGSIVNKAAATLPGKPPVTTQVTTSVTNDPDVQITKSGPLTLSAGQNITYTITVTNNGPSDAIGATITDAIPAGVLNPTWSTVTAGTGTTVNTVNGAGNVNITGNIPAGAGNSITITVKGQVDPAYTGAALRNFSLITVPGKPTVSSDTVTTTITSDPVLQIVKTGPDKASAGTQITYQLLVTNTGPSNATGVAITDILPSHLLYASWTATANGTGTSVSAAAGTGNINLTGNIPAGAANNISITIHGTVDSSFSGTLTNTATAGITGKTPVSDSRTTTVTNDPNVTIVKSGPATISAGQPVVYTLDVTNSGPSNASNVAISDNLPAGLQQVSWTAAVTGAGTTVSAASGNGNIAVTGNIPAGAANKITFTISAVVDPAYTSASIANTATAAVPGKTPSVSTVTTQVNNITDLNIVKSGPQQVTAGQHVTYTIVVNNAGPANAVGCRIADVIPPGLQNVTWTATAAGAGTSVSAAAGTGNVDITASIPAGTGNNVTIVVNGKSDPATTVTTLKNTATATPPPGATDPTPAISTVTTAVDRKADLVIIKAGPADKAAGQPISYQLLITNNGPSDVPGAVIRDAIPAQITNITFTAAANGTAQVLTTDLSGNNLTVTGNIPAGTGNSITVNINGVVNAGATPGTIRNTATVTPPAGITETVPGTNTSTINTNINTDAGLQISKSGPAEANVGDKIVYRVTVSNNGTSNITPVNITDLVPAVITDVTWTATATGNGGTTVSATSGSGNNINLQAAIEGTTDGPGQILITITGTISPAAGSSITNTATATSGSIKTSSFTTSVNKSTDLNIIKTGPANIHAGQQISYTFEVTNAGPADVTGATIADNVPANISNVNWNAAVSGGATVNTASGTGSNIHITAGIPAGTGKVVVTVTGMVDPAFTGTLTNTATAVPPAGVIDPTPAASTVSTTVNKQTGLQVVKSGPASIAAGNRITYSITVVNNGPSDAMNLSIDDAVPAAVQNVSWTATSAGSGAVLTGGTGSGNTVHVTGNLPAGTGNKIVISVTGTVSPSFSGTLVNTASATPNGGATVTGPPVNTDVVNQAALQITKSGPATIFAGAPVTYTIDIVNNGPSDAGNVSITDAVPSQIQQVTWTAIATGTGTSVSQNSGTGNNISLTGNIKAGAGNKISITVTGIVASSSSGVITNTASATLPGGTPATSSVNTTISNKQGLNVVKSGPSGVIAGQAIVYTVVVTNAGPSDAINTSITDLVPPQVQKVTWTAAATGTNTVITGSNSGSGNNIQLHANIPAGAGNEITITINGVVDPTFTGVITNTAAAVPPGGTPVNSVPVVTQVTRRPGLHITKAAPSAAQAGDAITYVVTVTNTGPSDATGAVITDNVPAGINGVTWTATATGNATVTAGAAGSGTAVAVTGNIAAGAGNEIVVTIHGKLDPNFSGKVKNAAKVSAPGSPEITSDTTVTNVQRKANVLIAKSGPAQLAAGGDISYTIEVTNNGPSDLDTLIVTDVVPSLITVKSWQAVRVSGNVIFTGPANGTGNNISIQAAATSGSHLRITIAGTLQQTTATTVTNTAYVKVPSTVVTTTPDSSKVITKIVQQPGVTLQKTGPAVAGTGDQVIYRITAGNIGPSDASAVVITDSVPAALKNVTWSTSVVGNGNVIAGSSGAGNNISVTANIGAGAGNRILITVTGTVPAGYGGQLVNTATANVPGQPAVVTPPVITTVSKVADLQVAKTGPATVVQGSAISYVVTITNAGPSGVSGATFSDAVPVGVTGVTATVQSQSNGAAGTVVSASGNNVTGTIAVLPANGSVRILISGTAATIGTLRNTATVTPPSGVTDNVPDNNTTPPVITTVVAKAPLHIIKTVTPGPYKAGDKVTYTLTVSNAGAVTVKDVVVTDVLAGDNLPTPVFGKPGLGTVNYNAASHTATWSIDSLTGGQSTSLTYDVVLLDQGAISNTAIVTGPPATSVPDTAKVDINPVRLADLVINKAVVTPQPYVVAKRIGYKIEVSNRGPNAATGVVVTDVLPVALGVPVDITVTKGAAHYDPARRSIIWTIGDVSTTDALTMTYTVQIISGGSIRNAATIKGNEDDPAPGSNTSVVTITASDEIFIPNVITPNGDGKNDRFVVQGLGKYPGSGLFIYNRWGNMVHQSKDYDNKWDGNGLNEGTYYYILKLRAPEGERVYKGWIELLR</sequence>